<gene>
    <name evidence="1" type="ORF">Hsw_2429</name>
</gene>
<sequence>MPTSTAMTRFLLLLFVLLLLGGPVLTAEAGRPTRYARAKMRGKFYTHRPSYKHYKGRKASKKRLGFFHKKARSQSSYRVGSHSTR</sequence>
<evidence type="ECO:0000313" key="1">
    <source>
        <dbReference type="EMBL" id="AHJ98024.1"/>
    </source>
</evidence>
<reference evidence="1 2" key="1">
    <citation type="submission" date="2014-01" db="EMBL/GenBank/DDBJ databases">
        <title>Complete genome sequence of ionizing-radiation resistance bacterium Hymenobacter swuensis DY53.</title>
        <authorList>
            <person name="Jung J.-H."/>
            <person name="Jeong S.-W."/>
            <person name="Joe M.-H."/>
            <person name="Cho y.-j."/>
            <person name="Kim M.-K."/>
            <person name="Lim S.-Y."/>
        </authorList>
    </citation>
    <scope>NUCLEOTIDE SEQUENCE [LARGE SCALE GENOMIC DNA]</scope>
    <source>
        <strain evidence="1 2">DY53</strain>
    </source>
</reference>
<dbReference type="EMBL" id="CP007145">
    <property type="protein sequence ID" value="AHJ98024.1"/>
    <property type="molecule type" value="Genomic_DNA"/>
</dbReference>
<evidence type="ECO:0000313" key="2">
    <source>
        <dbReference type="Proteomes" id="UP000019423"/>
    </source>
</evidence>
<dbReference type="Proteomes" id="UP000019423">
    <property type="component" value="Chromosome"/>
</dbReference>
<protein>
    <submittedName>
        <fullName evidence="1">Uncharacterized protein</fullName>
    </submittedName>
</protein>
<proteinExistence type="predicted"/>
<dbReference type="KEGG" id="hsw:Hsw_2429"/>
<name>W8EY53_9BACT</name>
<keyword evidence="2" id="KW-1185">Reference proteome</keyword>
<organism evidence="1 2">
    <name type="scientific">Hymenobacter swuensis DY53</name>
    <dbReference type="NCBI Taxonomy" id="1227739"/>
    <lineage>
        <taxon>Bacteria</taxon>
        <taxon>Pseudomonadati</taxon>
        <taxon>Bacteroidota</taxon>
        <taxon>Cytophagia</taxon>
        <taxon>Cytophagales</taxon>
        <taxon>Hymenobacteraceae</taxon>
        <taxon>Hymenobacter</taxon>
    </lineage>
</organism>
<dbReference type="HOGENOM" id="CLU_2617211_0_0_10"/>
<dbReference type="PATRIC" id="fig|1227739.3.peg.2626"/>
<accession>W8EY53</accession>
<dbReference type="AlphaFoldDB" id="W8EY53"/>